<dbReference type="EMBL" id="CP092882">
    <property type="protein sequence ID" value="UYV81695.1"/>
    <property type="molecule type" value="Genomic_DNA"/>
</dbReference>
<keyword evidence="3" id="KW-1185">Reference proteome</keyword>
<dbReference type="PANTHER" id="PTHR46060:SF1">
    <property type="entry name" value="MARINER MOS1 TRANSPOSASE-LIKE PROTEIN"/>
    <property type="match status" value="1"/>
</dbReference>
<dbReference type="InterPro" id="IPR052709">
    <property type="entry name" value="Transposase-MT_Hybrid"/>
</dbReference>
<proteinExistence type="predicted"/>
<evidence type="ECO:0000313" key="3">
    <source>
        <dbReference type="Proteomes" id="UP001235939"/>
    </source>
</evidence>
<protein>
    <submittedName>
        <fullName evidence="2">Uncharacterized protein</fullName>
    </submittedName>
</protein>
<evidence type="ECO:0000256" key="1">
    <source>
        <dbReference type="SAM" id="MobiDB-lite"/>
    </source>
</evidence>
<reference evidence="2 3" key="1">
    <citation type="submission" date="2022-01" db="EMBL/GenBank/DDBJ databases">
        <title>A chromosomal length assembly of Cordylochernes scorpioides.</title>
        <authorList>
            <person name="Zeh D."/>
            <person name="Zeh J."/>
        </authorList>
    </citation>
    <scope>NUCLEOTIDE SEQUENCE [LARGE SCALE GENOMIC DNA]</scope>
    <source>
        <strain evidence="2">IN4F17</strain>
        <tissue evidence="2">Whole Body</tissue>
    </source>
</reference>
<organism evidence="2 3">
    <name type="scientific">Cordylochernes scorpioides</name>
    <dbReference type="NCBI Taxonomy" id="51811"/>
    <lineage>
        <taxon>Eukaryota</taxon>
        <taxon>Metazoa</taxon>
        <taxon>Ecdysozoa</taxon>
        <taxon>Arthropoda</taxon>
        <taxon>Chelicerata</taxon>
        <taxon>Arachnida</taxon>
        <taxon>Pseudoscorpiones</taxon>
        <taxon>Cheliferoidea</taxon>
        <taxon>Chernetidae</taxon>
        <taxon>Cordylochernes</taxon>
    </lineage>
</organism>
<dbReference type="PANTHER" id="PTHR46060">
    <property type="entry name" value="MARINER MOS1 TRANSPOSASE-LIKE PROTEIN"/>
    <property type="match status" value="1"/>
</dbReference>
<feature type="compositionally biased region" description="Basic residues" evidence="1">
    <location>
        <begin position="94"/>
        <end position="105"/>
    </location>
</feature>
<dbReference type="InterPro" id="IPR036397">
    <property type="entry name" value="RNaseH_sf"/>
</dbReference>
<sequence length="105" mass="12289">MIQNDRHISIRVISAELNLSYVQRKLHEIGASLHTEEMKEKRLNACKVLLERYGIESEGFLDRIVTGDKSWIHHHIPDSKRSSAEWHHRDSSTQKKKIINKIKHG</sequence>
<evidence type="ECO:0000313" key="2">
    <source>
        <dbReference type="EMBL" id="UYV81695.1"/>
    </source>
</evidence>
<accession>A0ABY6LPP8</accession>
<gene>
    <name evidence="2" type="ORF">LAZ67_20002010</name>
</gene>
<dbReference type="Proteomes" id="UP001235939">
    <property type="component" value="Chromosome 20"/>
</dbReference>
<dbReference type="Gene3D" id="3.30.420.10">
    <property type="entry name" value="Ribonuclease H-like superfamily/Ribonuclease H"/>
    <property type="match status" value="1"/>
</dbReference>
<feature type="region of interest" description="Disordered" evidence="1">
    <location>
        <begin position="80"/>
        <end position="105"/>
    </location>
</feature>
<name>A0ABY6LPP8_9ARAC</name>
<feature type="compositionally biased region" description="Basic and acidic residues" evidence="1">
    <location>
        <begin position="80"/>
        <end position="93"/>
    </location>
</feature>